<keyword evidence="4 6" id="KW-0408">Iron</keyword>
<dbReference type="GO" id="GO:0051762">
    <property type="term" value="P:sesquiterpene biosynthetic process"/>
    <property type="evidence" value="ECO:0007669"/>
    <property type="project" value="UniProtKB-ARBA"/>
</dbReference>
<evidence type="ECO:0000256" key="4">
    <source>
        <dbReference type="ARBA" id="ARBA00023004"/>
    </source>
</evidence>
<evidence type="ECO:0000256" key="2">
    <source>
        <dbReference type="ARBA" id="ARBA00022617"/>
    </source>
</evidence>
<dbReference type="SUPFAM" id="SSF48264">
    <property type="entry name" value="Cytochrome P450"/>
    <property type="match status" value="1"/>
</dbReference>
<protein>
    <submittedName>
        <fullName evidence="8">Cytochrome P450-like protein</fullName>
    </submittedName>
</protein>
<dbReference type="InterPro" id="IPR036396">
    <property type="entry name" value="Cyt_P450_sf"/>
</dbReference>
<dbReference type="Proteomes" id="UP000245207">
    <property type="component" value="Unassembled WGS sequence"/>
</dbReference>
<dbReference type="Pfam" id="PF00067">
    <property type="entry name" value="p450"/>
    <property type="match status" value="2"/>
</dbReference>
<dbReference type="Gene3D" id="1.10.630.10">
    <property type="entry name" value="Cytochrome P450"/>
    <property type="match status" value="1"/>
</dbReference>
<keyword evidence="7" id="KW-0560">Oxidoreductase</keyword>
<keyword evidence="2 6" id="KW-0349">Heme</keyword>
<gene>
    <name evidence="8" type="ORF">CTI12_AA220980</name>
</gene>
<dbReference type="AlphaFoldDB" id="A0A2U1NWD2"/>
<dbReference type="GO" id="GO:0020037">
    <property type="term" value="F:heme binding"/>
    <property type="evidence" value="ECO:0007669"/>
    <property type="project" value="InterPro"/>
</dbReference>
<dbReference type="PANTHER" id="PTHR47955">
    <property type="entry name" value="CYTOCHROME P450 FAMILY 71 PROTEIN"/>
    <property type="match status" value="1"/>
</dbReference>
<dbReference type="GO" id="GO:0005506">
    <property type="term" value="F:iron ion binding"/>
    <property type="evidence" value="ECO:0007669"/>
    <property type="project" value="InterPro"/>
</dbReference>
<evidence type="ECO:0000256" key="5">
    <source>
        <dbReference type="ARBA" id="ARBA00023033"/>
    </source>
</evidence>
<dbReference type="OrthoDB" id="1055148at2759"/>
<keyword evidence="3 6" id="KW-0479">Metal-binding</keyword>
<dbReference type="GO" id="GO:0016705">
    <property type="term" value="F:oxidoreductase activity, acting on paired donors, with incorporation or reduction of molecular oxygen"/>
    <property type="evidence" value="ECO:0007669"/>
    <property type="project" value="InterPro"/>
</dbReference>
<comment type="caution">
    <text evidence="8">The sequence shown here is derived from an EMBL/GenBank/DDBJ whole genome shotgun (WGS) entry which is preliminary data.</text>
</comment>
<keyword evidence="9" id="KW-1185">Reference proteome</keyword>
<dbReference type="STRING" id="35608.A0A2U1NWD2"/>
<evidence type="ECO:0000313" key="9">
    <source>
        <dbReference type="Proteomes" id="UP000245207"/>
    </source>
</evidence>
<dbReference type="PRINTS" id="PR00465">
    <property type="entry name" value="EP450IV"/>
</dbReference>
<sequence>MSEIVKNPRIMEKLQNEIRSCIGRKSKVHDLDIDKMTYLKMVMKETLRLHSPPSFFDHPGMCKPLSNWRIRRLTRDKRRDPRIWKERPTEFWPEWFENFEVDFMGKLCEMVPFGGGRRACPGYNLGISTVELMIVKLLSLFDWEMAGGVKNQDLDMEEDGLLLIRRKTPLCLVPIKQNCLGEIWEERTGEFYSERIENFEVDFEMLPLEGGRRPKIMATIDYGHH</sequence>
<keyword evidence="5 7" id="KW-0503">Monooxygenase</keyword>
<evidence type="ECO:0000256" key="6">
    <source>
        <dbReference type="PIRSR" id="PIRSR602403-1"/>
    </source>
</evidence>
<dbReference type="PRINTS" id="PR00385">
    <property type="entry name" value="P450"/>
</dbReference>
<feature type="binding site" description="axial binding residue" evidence="6">
    <location>
        <position position="120"/>
    </location>
    <ligand>
        <name>heme</name>
        <dbReference type="ChEBI" id="CHEBI:30413"/>
    </ligand>
    <ligandPart>
        <name>Fe</name>
        <dbReference type="ChEBI" id="CHEBI:18248"/>
    </ligandPart>
</feature>
<evidence type="ECO:0000256" key="3">
    <source>
        <dbReference type="ARBA" id="ARBA00022723"/>
    </source>
</evidence>
<dbReference type="PANTHER" id="PTHR47955:SF11">
    <property type="entry name" value="4-HYDROXYPHENYLACETALDEHYDE OXIME MONOOXYGENASE"/>
    <property type="match status" value="1"/>
</dbReference>
<comment type="cofactor">
    <cofactor evidence="6">
        <name>heme</name>
        <dbReference type="ChEBI" id="CHEBI:30413"/>
    </cofactor>
</comment>
<dbReference type="PROSITE" id="PS00086">
    <property type="entry name" value="CYTOCHROME_P450"/>
    <property type="match status" value="1"/>
</dbReference>
<accession>A0A2U1NWD2</accession>
<reference evidence="8 9" key="1">
    <citation type="journal article" date="2018" name="Mol. Plant">
        <title>The genome of Artemisia annua provides insight into the evolution of Asteraceae family and artemisinin biosynthesis.</title>
        <authorList>
            <person name="Shen Q."/>
            <person name="Zhang L."/>
            <person name="Liao Z."/>
            <person name="Wang S."/>
            <person name="Yan T."/>
            <person name="Shi P."/>
            <person name="Liu M."/>
            <person name="Fu X."/>
            <person name="Pan Q."/>
            <person name="Wang Y."/>
            <person name="Lv Z."/>
            <person name="Lu X."/>
            <person name="Zhang F."/>
            <person name="Jiang W."/>
            <person name="Ma Y."/>
            <person name="Chen M."/>
            <person name="Hao X."/>
            <person name="Li L."/>
            <person name="Tang Y."/>
            <person name="Lv G."/>
            <person name="Zhou Y."/>
            <person name="Sun X."/>
            <person name="Brodelius P.E."/>
            <person name="Rose J.K.C."/>
            <person name="Tang K."/>
        </authorList>
    </citation>
    <scope>NUCLEOTIDE SEQUENCE [LARGE SCALE GENOMIC DNA]</scope>
    <source>
        <strain evidence="9">cv. Huhao1</strain>
        <tissue evidence="8">Leaf</tissue>
    </source>
</reference>
<dbReference type="EMBL" id="PKPP01002072">
    <property type="protein sequence ID" value="PWA77811.1"/>
    <property type="molecule type" value="Genomic_DNA"/>
</dbReference>
<evidence type="ECO:0000256" key="1">
    <source>
        <dbReference type="ARBA" id="ARBA00010617"/>
    </source>
</evidence>
<name>A0A2U1NWD2_ARTAN</name>
<dbReference type="InterPro" id="IPR017972">
    <property type="entry name" value="Cyt_P450_CS"/>
</dbReference>
<dbReference type="InterPro" id="IPR002403">
    <property type="entry name" value="Cyt_P450_E_grp-IV"/>
</dbReference>
<comment type="similarity">
    <text evidence="1 7">Belongs to the cytochrome P450 family.</text>
</comment>
<evidence type="ECO:0000256" key="7">
    <source>
        <dbReference type="RuleBase" id="RU000461"/>
    </source>
</evidence>
<dbReference type="GO" id="GO:0004497">
    <property type="term" value="F:monooxygenase activity"/>
    <property type="evidence" value="ECO:0007669"/>
    <property type="project" value="UniProtKB-KW"/>
</dbReference>
<proteinExistence type="inferred from homology"/>
<dbReference type="InterPro" id="IPR001128">
    <property type="entry name" value="Cyt_P450"/>
</dbReference>
<evidence type="ECO:0000313" key="8">
    <source>
        <dbReference type="EMBL" id="PWA77811.1"/>
    </source>
</evidence>
<organism evidence="8 9">
    <name type="scientific">Artemisia annua</name>
    <name type="common">Sweet wormwood</name>
    <dbReference type="NCBI Taxonomy" id="35608"/>
    <lineage>
        <taxon>Eukaryota</taxon>
        <taxon>Viridiplantae</taxon>
        <taxon>Streptophyta</taxon>
        <taxon>Embryophyta</taxon>
        <taxon>Tracheophyta</taxon>
        <taxon>Spermatophyta</taxon>
        <taxon>Magnoliopsida</taxon>
        <taxon>eudicotyledons</taxon>
        <taxon>Gunneridae</taxon>
        <taxon>Pentapetalae</taxon>
        <taxon>asterids</taxon>
        <taxon>campanulids</taxon>
        <taxon>Asterales</taxon>
        <taxon>Asteraceae</taxon>
        <taxon>Asteroideae</taxon>
        <taxon>Anthemideae</taxon>
        <taxon>Artemisiinae</taxon>
        <taxon>Artemisia</taxon>
    </lineage>
</organism>